<name>A0A6G1G820_9PEZI</name>
<dbReference type="EMBL" id="ML975154">
    <property type="protein sequence ID" value="KAF1814086.1"/>
    <property type="molecule type" value="Genomic_DNA"/>
</dbReference>
<organism evidence="1">
    <name type="scientific">Eremomyces bilateralis CBS 781.70</name>
    <dbReference type="NCBI Taxonomy" id="1392243"/>
    <lineage>
        <taxon>Eukaryota</taxon>
        <taxon>Fungi</taxon>
        <taxon>Dikarya</taxon>
        <taxon>Ascomycota</taxon>
        <taxon>Pezizomycotina</taxon>
        <taxon>Dothideomycetes</taxon>
        <taxon>Dothideomycetes incertae sedis</taxon>
        <taxon>Eremomycetales</taxon>
        <taxon>Eremomycetaceae</taxon>
        <taxon>Eremomyces</taxon>
    </lineage>
</organism>
<sequence>MDSKSFRKLRHYPASRMVSKTLSIKIQGVSPVMLFCPRFSSSHTYLWSTSTFRSTLHFALDFIWSLVHCSLFTVYLGPPPGLRLYFNVTNSPISHFPSSTMAQVSQHMKNAIEYAERFRAMCPMDDKFPPKIKAR</sequence>
<reference evidence="3" key="3">
    <citation type="submission" date="2025-04" db="UniProtKB">
        <authorList>
            <consortium name="RefSeq"/>
        </authorList>
    </citation>
    <scope>IDENTIFICATION</scope>
    <source>
        <strain evidence="3">CBS 781.70</strain>
    </source>
</reference>
<keyword evidence="2" id="KW-1185">Reference proteome</keyword>
<accession>A0A6G1G820</accession>
<evidence type="ECO:0000313" key="1">
    <source>
        <dbReference type="EMBL" id="KAF1814086.1"/>
    </source>
</evidence>
<dbReference type="GeneID" id="54415678"/>
<proteinExistence type="predicted"/>
<dbReference type="Proteomes" id="UP000504638">
    <property type="component" value="Unplaced"/>
</dbReference>
<evidence type="ECO:0000313" key="3">
    <source>
        <dbReference type="RefSeq" id="XP_033535717.1"/>
    </source>
</evidence>
<reference evidence="1 3" key="1">
    <citation type="submission" date="2020-01" db="EMBL/GenBank/DDBJ databases">
        <authorList>
            <consortium name="DOE Joint Genome Institute"/>
            <person name="Haridas S."/>
            <person name="Albert R."/>
            <person name="Binder M."/>
            <person name="Bloem J."/>
            <person name="Labutti K."/>
            <person name="Salamov A."/>
            <person name="Andreopoulos B."/>
            <person name="Baker S.E."/>
            <person name="Barry K."/>
            <person name="Bills G."/>
            <person name="Bluhm B.H."/>
            <person name="Cannon C."/>
            <person name="Castanera R."/>
            <person name="Culley D.E."/>
            <person name="Daum C."/>
            <person name="Ezra D."/>
            <person name="Gonzalez J.B."/>
            <person name="Henrissat B."/>
            <person name="Kuo A."/>
            <person name="Liang C."/>
            <person name="Lipzen A."/>
            <person name="Lutzoni F."/>
            <person name="Magnuson J."/>
            <person name="Mondo S."/>
            <person name="Nolan M."/>
            <person name="Ohm R."/>
            <person name="Pangilinan J."/>
            <person name="Park H.-J."/>
            <person name="Ramirez L."/>
            <person name="Alfaro M."/>
            <person name="Sun H."/>
            <person name="Tritt A."/>
            <person name="Yoshinaga Y."/>
            <person name="Zwiers L.-H."/>
            <person name="Turgeon B.G."/>
            <person name="Goodwin S.B."/>
            <person name="Spatafora J.W."/>
            <person name="Crous P.W."/>
            <person name="Grigoriev I.V."/>
        </authorList>
    </citation>
    <scope>NUCLEOTIDE SEQUENCE</scope>
    <source>
        <strain evidence="1 3">CBS 781.70</strain>
    </source>
</reference>
<gene>
    <name evidence="1 3" type="ORF">P152DRAFT_304103</name>
</gene>
<dbReference type="AlphaFoldDB" id="A0A6G1G820"/>
<protein>
    <submittedName>
        <fullName evidence="1 3">Uncharacterized protein</fullName>
    </submittedName>
</protein>
<evidence type="ECO:0000313" key="2">
    <source>
        <dbReference type="Proteomes" id="UP000504638"/>
    </source>
</evidence>
<dbReference type="RefSeq" id="XP_033535717.1">
    <property type="nucleotide sequence ID" value="XM_033675108.1"/>
</dbReference>
<reference evidence="3" key="2">
    <citation type="submission" date="2020-04" db="EMBL/GenBank/DDBJ databases">
        <authorList>
            <consortium name="NCBI Genome Project"/>
        </authorList>
    </citation>
    <scope>NUCLEOTIDE SEQUENCE</scope>
    <source>
        <strain evidence="3">CBS 781.70</strain>
    </source>
</reference>